<dbReference type="Gene3D" id="2.130.10.30">
    <property type="entry name" value="Regulator of chromosome condensation 1/beta-lactamase-inhibitor protein II"/>
    <property type="match status" value="1"/>
</dbReference>
<dbReference type="PANTHER" id="PTHR45982">
    <property type="entry name" value="REGULATOR OF CHROMOSOME CONDENSATION"/>
    <property type="match status" value="1"/>
</dbReference>
<dbReference type="Proteomes" id="UP001648503">
    <property type="component" value="Unassembled WGS sequence"/>
</dbReference>
<evidence type="ECO:0000313" key="2">
    <source>
        <dbReference type="EMBL" id="KAH6592918.1"/>
    </source>
</evidence>
<dbReference type="EMBL" id="JAFCIX010000365">
    <property type="protein sequence ID" value="KAH6592918.1"/>
    <property type="molecule type" value="Genomic_DNA"/>
</dbReference>
<protein>
    <submittedName>
        <fullName evidence="2">Uncharacterized protein</fullName>
    </submittedName>
</protein>
<proteinExistence type="predicted"/>
<keyword evidence="3" id="KW-1185">Reference proteome</keyword>
<organism evidence="2 3">
    <name type="scientific">Batrachochytrium salamandrivorans</name>
    <dbReference type="NCBI Taxonomy" id="1357716"/>
    <lineage>
        <taxon>Eukaryota</taxon>
        <taxon>Fungi</taxon>
        <taxon>Fungi incertae sedis</taxon>
        <taxon>Chytridiomycota</taxon>
        <taxon>Chytridiomycota incertae sedis</taxon>
        <taxon>Chytridiomycetes</taxon>
        <taxon>Rhizophydiales</taxon>
        <taxon>Rhizophydiales incertae sedis</taxon>
        <taxon>Batrachochytrium</taxon>
    </lineage>
</organism>
<dbReference type="PANTHER" id="PTHR45982:SF1">
    <property type="entry name" value="REGULATOR OF CHROMOSOME CONDENSATION"/>
    <property type="match status" value="1"/>
</dbReference>
<feature type="compositionally biased region" description="Low complexity" evidence="1">
    <location>
        <begin position="79"/>
        <end position="97"/>
    </location>
</feature>
<feature type="region of interest" description="Disordered" evidence="1">
    <location>
        <begin position="62"/>
        <end position="122"/>
    </location>
</feature>
<sequence>MSENYPPSLSLLPAQHQTNVLVAGRAPSAKRKLDAPSSHACTTTTTTFKMQKHRLDASTTATTHVFNKAIRSNPINKLSSRPPSKPTNKTSSSSTRTKPSRPRPLGTHNSNRPDICSSPVRGSPKVHAIYDAVQSSSGGRRVGDYNKGTARCAIYPSFKPGPDAIPHPLVEEFRKAREQMINDRMLLQCPDFGPSLPLKDIDSIESMPSLSPISPVPLMLSSLDSEFAPLFESNSFSKEAIEDTDLTKGPRTNVSTKDLAISDSNDIKSVDTNAEPTPFVRVAVLNQNTNIVSVASGLEHGLALSQDGRVWSLGGLHAHGIIEHLDQSIDPAFLTADTITKEAARLWRSKQGVTAQLIRGLDMQPIKQIACTDHASFLLTRDTGVVFMFGRLKKEEGCQSQWFYADSPSNQYVLVRLPTSVMGESVQSISAAGNQIWTVTSIGQVHTFGFSSAELLWHAPSTGRRGKGKGKGSGTKHRNGIPYATHTITKMTTAAMTSPKPAAKAGQPKRRKAYITSVTLGRNWAAMIDMDGDVWVMGSNSAHPINTDPSLSPEPSLHQNILYKPTLLNYSAKTTMSSNKAMQVQVGGGHIVILNHGSVYSGIGLGVNTEKTAPDSGPSLGNVVIVDGLVDIMEMSLWDDVVYALDKNGVVWRWTLDKEASLCSFISERVLSLLDSGVADNRVNSSVHSPSEVVCVASHHLIKAGGLS</sequence>
<dbReference type="PROSITE" id="PS00626">
    <property type="entry name" value="RCC1_2"/>
    <property type="match status" value="1"/>
</dbReference>
<evidence type="ECO:0000256" key="1">
    <source>
        <dbReference type="SAM" id="MobiDB-lite"/>
    </source>
</evidence>
<dbReference type="SUPFAM" id="SSF50985">
    <property type="entry name" value="RCC1/BLIP-II"/>
    <property type="match status" value="1"/>
</dbReference>
<evidence type="ECO:0000313" key="3">
    <source>
        <dbReference type="Proteomes" id="UP001648503"/>
    </source>
</evidence>
<dbReference type="InterPro" id="IPR009091">
    <property type="entry name" value="RCC1/BLIP-II"/>
</dbReference>
<feature type="region of interest" description="Disordered" evidence="1">
    <location>
        <begin position="461"/>
        <end position="481"/>
    </location>
</feature>
<comment type="caution">
    <text evidence="2">The sequence shown here is derived from an EMBL/GenBank/DDBJ whole genome shotgun (WGS) entry which is preliminary data.</text>
</comment>
<gene>
    <name evidence="2" type="ORF">BASA50_007756</name>
</gene>
<feature type="compositionally biased region" description="Basic residues" evidence="1">
    <location>
        <begin position="464"/>
        <end position="479"/>
    </location>
</feature>
<dbReference type="InterPro" id="IPR000408">
    <property type="entry name" value="Reg_chr_condens"/>
</dbReference>
<accession>A0ABQ8F651</accession>
<name>A0ABQ8F651_9FUNG</name>
<reference evidence="2 3" key="1">
    <citation type="submission" date="2021-02" db="EMBL/GenBank/DDBJ databases">
        <title>Variation within the Batrachochytrium salamandrivorans European outbreak.</title>
        <authorList>
            <person name="Kelly M."/>
            <person name="Pasmans F."/>
            <person name="Shea T.P."/>
            <person name="Munoz J.F."/>
            <person name="Carranza S."/>
            <person name="Cuomo C.A."/>
            <person name="Martel A."/>
        </authorList>
    </citation>
    <scope>NUCLEOTIDE SEQUENCE [LARGE SCALE GENOMIC DNA]</scope>
    <source>
        <strain evidence="2 3">AMFP18/2</strain>
    </source>
</reference>
<dbReference type="InterPro" id="IPR051553">
    <property type="entry name" value="Ran_GTPase-activating"/>
</dbReference>